<evidence type="ECO:0000313" key="3">
    <source>
        <dbReference type="Proteomes" id="UP001203297"/>
    </source>
</evidence>
<dbReference type="Proteomes" id="UP001203297">
    <property type="component" value="Unassembled WGS sequence"/>
</dbReference>
<gene>
    <name evidence="2" type="ORF">B0F90DRAFT_1762152</name>
</gene>
<evidence type="ECO:0000313" key="2">
    <source>
        <dbReference type="EMBL" id="KAI0293645.1"/>
    </source>
</evidence>
<dbReference type="EMBL" id="WTXG01000093">
    <property type="protein sequence ID" value="KAI0293645.1"/>
    <property type="molecule type" value="Genomic_DNA"/>
</dbReference>
<proteinExistence type="predicted"/>
<accession>A0AAD4LYN0</accession>
<protein>
    <submittedName>
        <fullName evidence="2">Uncharacterized protein</fullName>
    </submittedName>
</protein>
<evidence type="ECO:0000256" key="1">
    <source>
        <dbReference type="SAM" id="MobiDB-lite"/>
    </source>
</evidence>
<name>A0AAD4LYN0_9AGAM</name>
<sequence>MRGPLVGGACILFTNLSCNSCVPPLPSPMPSGVIRENMGDFHIFLCGRSETTTQSGTPSPFPLPLLDSGYWLKLRSNLSPRPHNERSAALIVSFHSSKQVLTAQSPAHPPHPTSPHTSSHLPTRAHKRRGDVGALAKRSDGWPACALLMSRVPFMSRVSQVCECMLSIYRSDLCLSLLVCCFFSPRLFTFFACSADFESTCR</sequence>
<dbReference type="AlphaFoldDB" id="A0AAD4LYN0"/>
<feature type="region of interest" description="Disordered" evidence="1">
    <location>
        <begin position="103"/>
        <end position="130"/>
    </location>
</feature>
<comment type="caution">
    <text evidence="2">The sequence shown here is derived from an EMBL/GenBank/DDBJ whole genome shotgun (WGS) entry which is preliminary data.</text>
</comment>
<keyword evidence="3" id="KW-1185">Reference proteome</keyword>
<reference evidence="2" key="1">
    <citation type="journal article" date="2022" name="New Phytol.">
        <title>Evolutionary transition to the ectomycorrhizal habit in the genomes of a hyperdiverse lineage of mushroom-forming fungi.</title>
        <authorList>
            <person name="Looney B."/>
            <person name="Miyauchi S."/>
            <person name="Morin E."/>
            <person name="Drula E."/>
            <person name="Courty P.E."/>
            <person name="Kohler A."/>
            <person name="Kuo A."/>
            <person name="LaButti K."/>
            <person name="Pangilinan J."/>
            <person name="Lipzen A."/>
            <person name="Riley R."/>
            <person name="Andreopoulos W."/>
            <person name="He G."/>
            <person name="Johnson J."/>
            <person name="Nolan M."/>
            <person name="Tritt A."/>
            <person name="Barry K.W."/>
            <person name="Grigoriev I.V."/>
            <person name="Nagy L.G."/>
            <person name="Hibbett D."/>
            <person name="Henrissat B."/>
            <person name="Matheny P.B."/>
            <person name="Labbe J."/>
            <person name="Martin F.M."/>
        </authorList>
    </citation>
    <scope>NUCLEOTIDE SEQUENCE</scope>
    <source>
        <strain evidence="2">BPL690</strain>
    </source>
</reference>
<organism evidence="2 3">
    <name type="scientific">Multifurca ochricompacta</name>
    <dbReference type="NCBI Taxonomy" id="376703"/>
    <lineage>
        <taxon>Eukaryota</taxon>
        <taxon>Fungi</taxon>
        <taxon>Dikarya</taxon>
        <taxon>Basidiomycota</taxon>
        <taxon>Agaricomycotina</taxon>
        <taxon>Agaricomycetes</taxon>
        <taxon>Russulales</taxon>
        <taxon>Russulaceae</taxon>
        <taxon>Multifurca</taxon>
    </lineage>
</organism>